<gene>
    <name evidence="4" type="ORF">Srubr_36180</name>
</gene>
<proteinExistence type="predicted"/>
<dbReference type="PANTHER" id="PTHR37042:SF4">
    <property type="entry name" value="OUTER MEMBRANE PROTEIN RV1973"/>
    <property type="match status" value="1"/>
</dbReference>
<evidence type="ECO:0000313" key="5">
    <source>
        <dbReference type="Proteomes" id="UP000646738"/>
    </source>
</evidence>
<protein>
    <submittedName>
        <fullName evidence="4">Membrane protein</fullName>
    </submittedName>
</protein>
<organism evidence="4 5">
    <name type="scientific">Streptomyces rubradiris</name>
    <name type="common">Streptomyces achromogenes subsp. rubradiris</name>
    <dbReference type="NCBI Taxonomy" id="285531"/>
    <lineage>
        <taxon>Bacteria</taxon>
        <taxon>Bacillati</taxon>
        <taxon>Actinomycetota</taxon>
        <taxon>Actinomycetes</taxon>
        <taxon>Kitasatosporales</taxon>
        <taxon>Streptomycetaceae</taxon>
        <taxon>Streptomyces</taxon>
    </lineage>
</organism>
<evidence type="ECO:0000256" key="3">
    <source>
        <dbReference type="SAM" id="MobiDB-lite"/>
    </source>
</evidence>
<feature type="compositionally biased region" description="Low complexity" evidence="3">
    <location>
        <begin position="58"/>
        <end position="86"/>
    </location>
</feature>
<evidence type="ECO:0000256" key="2">
    <source>
        <dbReference type="ARBA" id="ARBA00023136"/>
    </source>
</evidence>
<feature type="region of interest" description="Disordered" evidence="3">
    <location>
        <begin position="1"/>
        <end position="135"/>
    </location>
</feature>
<sequence length="309" mass="33107">MAAQRPGTGPGGRRLGRLTVPSAPAARTRGHRTMPTTRHHINRERRRQSRDTRPAAFPEQQNQPGQPKQQKQPGQPKQPGQAGQPEQSERPAPRTRTHATAVRPRSARTAVRAPDTARDRKPDGPPPPAGEAGRPHHRTALALLCALTLLLGGFAGWAHAKAEALRDDPALGNTALTDLARTSEIKGQAAKAVDRLFSYDHTDPGALKKAAGDLLTGKAVAQHRALLADVRKRADAQKAVITTTVTDSAVERIDGDRARVLVYADQSSVSTSGTRGKQDEGVYAGAMLAVDVVLRDGRWLVSGIDTFGR</sequence>
<dbReference type="PANTHER" id="PTHR37042">
    <property type="entry name" value="OUTER MEMBRANE PROTEIN RV1973"/>
    <property type="match status" value="1"/>
</dbReference>
<name>A0ABQ3RD41_STRRR</name>
<feature type="compositionally biased region" description="Basic residues" evidence="3">
    <location>
        <begin position="28"/>
        <end position="48"/>
    </location>
</feature>
<keyword evidence="2" id="KW-0472">Membrane</keyword>
<comment type="subcellular location">
    <subcellularLocation>
        <location evidence="1">Membrane</location>
    </subcellularLocation>
</comment>
<dbReference type="EMBL" id="BNEA01000015">
    <property type="protein sequence ID" value="GHI53772.1"/>
    <property type="molecule type" value="Genomic_DNA"/>
</dbReference>
<comment type="caution">
    <text evidence="4">The sequence shown here is derived from an EMBL/GenBank/DDBJ whole genome shotgun (WGS) entry which is preliminary data.</text>
</comment>
<keyword evidence="5" id="KW-1185">Reference proteome</keyword>
<reference evidence="5" key="1">
    <citation type="submission" date="2023-07" db="EMBL/GenBank/DDBJ databases">
        <title>Whole genome shotgun sequence of Streptomyces achromogenes subsp. rubradiris NBRC 14000.</title>
        <authorList>
            <person name="Komaki H."/>
            <person name="Tamura T."/>
        </authorList>
    </citation>
    <scope>NUCLEOTIDE SEQUENCE [LARGE SCALE GENOMIC DNA]</scope>
    <source>
        <strain evidence="5">NBRC 14000</strain>
    </source>
</reference>
<dbReference type="Proteomes" id="UP000646738">
    <property type="component" value="Unassembled WGS sequence"/>
</dbReference>
<evidence type="ECO:0000313" key="4">
    <source>
        <dbReference type="EMBL" id="GHI53772.1"/>
    </source>
</evidence>
<accession>A0ABQ3RD41</accession>
<evidence type="ECO:0000256" key="1">
    <source>
        <dbReference type="ARBA" id="ARBA00004370"/>
    </source>
</evidence>